<evidence type="ECO:0000313" key="4">
    <source>
        <dbReference type="EMBL" id="KAF5343911.1"/>
    </source>
</evidence>
<sequence length="1049" mass="119446">MTSVHDKPDFPDAQIIDFTGREDNQEMGTSRSDEDDDACSKLWRVYIKEAQRYDETLLQGWKNDMEGMLLFSALYSAILAAFIIESYKNLQPDPTANTVILLTQIAQQLSLASNGASPQFEGLPPFQPPAASLFCNTMWFLSLTFALTCSLLATFVQQWTRDFIHKTSMRPSPVRHARVLAFAYLGMKEFGMHTFVDMVPMLLHISLFLFFAGLIGFLFEVNRPLTYVMACVSFPVLASYVTLSLLPLLNPASPYRTPLSNVLWRYASILDEWFLHKNHKPERGPTFRRATNLTEAVLRKSLDNPAERDFQAIKYTLLSLADDAELLPFIEALPDVISGPDGIRRANITLITPLLDFSMPLPQLNILRRLVNFFTRSRASTDSAFRTRCLLACQRALTSLALVLLYDNKKLLQLSLNHSHFQLLWLSPVIKQIVLSLRDQDVNEREPLAFDSAPINLVVEYTRLIVTQQRLINPAKNISHLREELDHTLKQWDDTSRRPDDDSPNVNGHFSQVKTLLARSSDIHRIHRILGRSVGTVQHRWLINLVTVFHRVVANCLYWRQFPEEVNIICQAIFSDLKVNQQAFCKMHKSGWELIGAIFVGIDEDIVQNRLDTTTDMVMSYLLLLLGLSEGSESSNALTAAWMHTVHSYIVERASRELPAMKLILDRDTSYQLESCVLFSLDRNPVDDRCVAAAWHLCQSMDQDAHDSPSSSCHERFQTFRKNLLSALRGWSEKTYTRHKPKYLKNFLDWTVVNDVLRSLSDPDQTKAQHLDPQTVSHFRLLVDNMLSQTAWVRRGHEHIADEQEPNAISVNLLIVADYTIHIAEDSSKPQDASHTYPGVKLFEQMTSAFLHSYEGEVHEGCQRLLGLGILKLVNRIRCVQTERTALSGQDADSKRLVDLYVLSQYLKLAFEISPSWKWINNLSCAQMISDAIDEHLQAGNSYIGYEKQLHDKCRALLDPMPIPVSDLHQDIDPDAIHNDLPDTETLHLMHTLLEAVRRVQPSETAREVDEASNHLDEETRPNSRKSVSDLHQDTGPLATTVNEEISQS</sequence>
<accession>A0A8H5CLD4</accession>
<dbReference type="AlphaFoldDB" id="A0A8H5CLD4"/>
<feature type="transmembrane region" description="Helical" evidence="2">
    <location>
        <begin position="138"/>
        <end position="156"/>
    </location>
</feature>
<feature type="transmembrane region" description="Helical" evidence="2">
    <location>
        <begin position="201"/>
        <end position="219"/>
    </location>
</feature>
<feature type="compositionally biased region" description="Polar residues" evidence="1">
    <location>
        <begin position="1038"/>
        <end position="1049"/>
    </location>
</feature>
<organism evidence="4 5">
    <name type="scientific">Tetrapyrgos nigripes</name>
    <dbReference type="NCBI Taxonomy" id="182062"/>
    <lineage>
        <taxon>Eukaryota</taxon>
        <taxon>Fungi</taxon>
        <taxon>Dikarya</taxon>
        <taxon>Basidiomycota</taxon>
        <taxon>Agaricomycotina</taxon>
        <taxon>Agaricomycetes</taxon>
        <taxon>Agaricomycetidae</taxon>
        <taxon>Agaricales</taxon>
        <taxon>Marasmiineae</taxon>
        <taxon>Marasmiaceae</taxon>
        <taxon>Tetrapyrgos</taxon>
    </lineage>
</organism>
<reference evidence="4 5" key="1">
    <citation type="journal article" date="2020" name="ISME J.">
        <title>Uncovering the hidden diversity of litter-decomposition mechanisms in mushroom-forming fungi.</title>
        <authorList>
            <person name="Floudas D."/>
            <person name="Bentzer J."/>
            <person name="Ahren D."/>
            <person name="Johansson T."/>
            <person name="Persson P."/>
            <person name="Tunlid A."/>
        </authorList>
    </citation>
    <scope>NUCLEOTIDE SEQUENCE [LARGE SCALE GENOMIC DNA]</scope>
    <source>
        <strain evidence="4 5">CBS 291.85</strain>
    </source>
</reference>
<name>A0A8H5CLD4_9AGAR</name>
<proteinExistence type="predicted"/>
<evidence type="ECO:0000259" key="3">
    <source>
        <dbReference type="Pfam" id="PF20153"/>
    </source>
</evidence>
<dbReference type="OrthoDB" id="3221808at2759"/>
<keyword evidence="2" id="KW-0812">Transmembrane</keyword>
<evidence type="ECO:0000256" key="2">
    <source>
        <dbReference type="SAM" id="Phobius"/>
    </source>
</evidence>
<evidence type="ECO:0000256" key="1">
    <source>
        <dbReference type="SAM" id="MobiDB-lite"/>
    </source>
</evidence>
<gene>
    <name evidence="4" type="ORF">D9758_012115</name>
</gene>
<dbReference type="Pfam" id="PF20153">
    <property type="entry name" value="DUF6535"/>
    <property type="match status" value="1"/>
</dbReference>
<feature type="domain" description="DUF6535" evidence="3">
    <location>
        <begin position="43"/>
        <end position="219"/>
    </location>
</feature>
<comment type="caution">
    <text evidence="4">The sequence shown here is derived from an EMBL/GenBank/DDBJ whole genome shotgun (WGS) entry which is preliminary data.</text>
</comment>
<keyword evidence="5" id="KW-1185">Reference proteome</keyword>
<protein>
    <recommendedName>
        <fullName evidence="3">DUF6535 domain-containing protein</fullName>
    </recommendedName>
</protein>
<keyword evidence="2" id="KW-1133">Transmembrane helix</keyword>
<feature type="compositionally biased region" description="Basic and acidic residues" evidence="1">
    <location>
        <begin position="1"/>
        <end position="10"/>
    </location>
</feature>
<feature type="compositionally biased region" description="Basic and acidic residues" evidence="1">
    <location>
        <begin position="1005"/>
        <end position="1033"/>
    </location>
</feature>
<evidence type="ECO:0000313" key="5">
    <source>
        <dbReference type="Proteomes" id="UP000559256"/>
    </source>
</evidence>
<keyword evidence="2" id="KW-0472">Membrane</keyword>
<feature type="region of interest" description="Disordered" evidence="1">
    <location>
        <begin position="1"/>
        <end position="35"/>
    </location>
</feature>
<dbReference type="Proteomes" id="UP000559256">
    <property type="component" value="Unassembled WGS sequence"/>
</dbReference>
<dbReference type="EMBL" id="JAACJM010000131">
    <property type="protein sequence ID" value="KAF5343911.1"/>
    <property type="molecule type" value="Genomic_DNA"/>
</dbReference>
<feature type="transmembrane region" description="Helical" evidence="2">
    <location>
        <begin position="226"/>
        <end position="249"/>
    </location>
</feature>
<feature type="region of interest" description="Disordered" evidence="1">
    <location>
        <begin position="1001"/>
        <end position="1049"/>
    </location>
</feature>
<feature type="transmembrane region" description="Helical" evidence="2">
    <location>
        <begin position="67"/>
        <end position="84"/>
    </location>
</feature>
<dbReference type="InterPro" id="IPR045338">
    <property type="entry name" value="DUF6535"/>
</dbReference>